<protein>
    <recommendedName>
        <fullName evidence="2">Aminoglycoside phosphotransferase domain-containing protein</fullName>
    </recommendedName>
</protein>
<dbReference type="InterPro" id="IPR052732">
    <property type="entry name" value="Cell-binding_unc_protein"/>
</dbReference>
<evidence type="ECO:0008006" key="2">
    <source>
        <dbReference type="Google" id="ProtNLM"/>
    </source>
</evidence>
<organism evidence="1">
    <name type="scientific">Thermodesulfobium narugense</name>
    <dbReference type="NCBI Taxonomy" id="184064"/>
    <lineage>
        <taxon>Bacteria</taxon>
        <taxon>Pseudomonadati</taxon>
        <taxon>Thermodesulfobiota</taxon>
        <taxon>Thermodesulfobiia</taxon>
        <taxon>Thermodesulfobiales</taxon>
        <taxon>Thermodesulfobiaceae</taxon>
        <taxon>Thermodesulfobium</taxon>
    </lineage>
</organism>
<comment type="caution">
    <text evidence="1">The sequence shown here is derived from an EMBL/GenBank/DDBJ whole genome shotgun (WGS) entry which is preliminary data.</text>
</comment>
<reference evidence="1" key="1">
    <citation type="journal article" date="2020" name="mSystems">
        <title>Genome- and Community-Level Interaction Insights into Carbon Utilization and Element Cycling Functions of Hydrothermarchaeota in Hydrothermal Sediment.</title>
        <authorList>
            <person name="Zhou Z."/>
            <person name="Liu Y."/>
            <person name="Xu W."/>
            <person name="Pan J."/>
            <person name="Luo Z.H."/>
            <person name="Li M."/>
        </authorList>
    </citation>
    <scope>NUCLEOTIDE SEQUENCE [LARGE SCALE GENOMIC DNA]</scope>
    <source>
        <strain evidence="1">SpSt-1019</strain>
    </source>
</reference>
<dbReference type="SUPFAM" id="SSF52540">
    <property type="entry name" value="P-loop containing nucleoside triphosphate hydrolases"/>
    <property type="match status" value="1"/>
</dbReference>
<dbReference type="Pfam" id="PF13671">
    <property type="entry name" value="AAA_33"/>
    <property type="match status" value="1"/>
</dbReference>
<dbReference type="EMBL" id="DRUY01000182">
    <property type="protein sequence ID" value="HHI65982.1"/>
    <property type="molecule type" value="Genomic_DNA"/>
</dbReference>
<evidence type="ECO:0000313" key="1">
    <source>
        <dbReference type="EMBL" id="HHI65982.1"/>
    </source>
</evidence>
<accession>A0A7C5KFK5</accession>
<name>A0A7C5KFK5_9BACT</name>
<dbReference type="PANTHER" id="PTHR43883:SF1">
    <property type="entry name" value="GLUCONOKINASE"/>
    <property type="match status" value="1"/>
</dbReference>
<dbReference type="AlphaFoldDB" id="A0A7C5KFK5"/>
<dbReference type="SUPFAM" id="SSF56112">
    <property type="entry name" value="Protein kinase-like (PK-like)"/>
    <property type="match status" value="1"/>
</dbReference>
<dbReference type="PANTHER" id="PTHR43883">
    <property type="entry name" value="SLR0207 PROTEIN"/>
    <property type="match status" value="1"/>
</dbReference>
<proteinExistence type="predicted"/>
<dbReference type="Gene3D" id="3.40.50.300">
    <property type="entry name" value="P-loop containing nucleotide triphosphate hydrolases"/>
    <property type="match status" value="1"/>
</dbReference>
<gene>
    <name evidence="1" type="ORF">ENL70_05490</name>
</gene>
<dbReference type="InterPro" id="IPR011009">
    <property type="entry name" value="Kinase-like_dom_sf"/>
</dbReference>
<sequence length="515" mass="60304">MSDLIKAMSDPAFYPHKAEVKLITTHISYVFLTGKYVYKIKKPVNFGFLDFSTLENRKKFCEKEILLNSRINPNLYLGVLPISLINNSYILNSTENIVEYCIKMIELPQESLMSNLLLQNKVSQQDINRIAKKVVDFHKIANKIKDTQFVDSIKYNLEENFRQTENIVNWLISKHNYNLIKKSSLNFFETHRSDFLDRMKGNLFVDGHGDLHSKNISIMPDDIYIFDCIEFNERFRIQDIASEVSFLSMDLDFNNRSDLSPIYINTYQQLSNKEIMPYLNFFKSYLAYVRGKVLSFSFLNEPENKELEKTLRRYFRLSAKYFDNTLPSIFVICGLSGTGKSALAKRLSAKTNIKRLSSDEIRKELAGIPKYESAKATYNEGIYSHEFTEKVYNKIFELSKLEIESNRSVIIDATFNSDFYRKKIINLQENLGVDMFLIEREADFEIVKERLTKRAAKRNTSSDADLEIYRRQLSEYRPWQVSKGISYEKIGNVKDLDILCDELIKEFLLFDFFAK</sequence>
<dbReference type="InterPro" id="IPR027417">
    <property type="entry name" value="P-loop_NTPase"/>
</dbReference>